<proteinExistence type="predicted"/>
<feature type="non-terminal residue" evidence="1">
    <location>
        <position position="425"/>
    </location>
</feature>
<protein>
    <submittedName>
        <fullName evidence="1">Uncharacterized protein</fullName>
    </submittedName>
</protein>
<evidence type="ECO:0000313" key="2">
    <source>
        <dbReference type="Proteomes" id="UP000324800"/>
    </source>
</evidence>
<evidence type="ECO:0000313" key="1">
    <source>
        <dbReference type="EMBL" id="KAA6360045.1"/>
    </source>
</evidence>
<accession>A0A5J4TRQ9</accession>
<comment type="caution">
    <text evidence="1">The sequence shown here is derived from an EMBL/GenBank/DDBJ whole genome shotgun (WGS) entry which is preliminary data.</text>
</comment>
<dbReference type="AlphaFoldDB" id="A0A5J4TRQ9"/>
<gene>
    <name evidence="1" type="ORF">EZS28_044428</name>
</gene>
<dbReference type="Proteomes" id="UP000324800">
    <property type="component" value="Unassembled WGS sequence"/>
</dbReference>
<sequence length="425" mass="47610">MTYNIEQVNINLINTEVNCGGQLIIKDSTIENFNLASNKLIVLNRGVHAQIINNNFNNITVTAYGSNQDKSVIFADISASSDFQLENNRFQDNDVNVGGDYFSVVYLNIDTNPFSKYYYLFIENQFQGNAWLDQNRRKLPQYNHRTFIFIQSDELQTVVDQDSLKGQNIISPNPELYQGKKLMNIVNTVDLYDLTTTYNGADMHVGPYEDVSSVSHGNDEMWCGKEGMSCRTLNHVISTKSTLVTQNYHIHFTTTQNYQLRVDRNPTTITGYGVGSEQLKATIRINTPSGTNSLIYVSTASLTIKKIIIHFISQISNEHIIYFNSGSGTLSLTDFEFSGEGGVDLSQREIRGDVINVLNGNVALDRCSFLNIHSQPLIESQKGIIRIQKQSGRTLSISNTDFQGVDIAGNDILGSTYIIQIRSAD</sequence>
<organism evidence="1 2">
    <name type="scientific">Streblomastix strix</name>
    <dbReference type="NCBI Taxonomy" id="222440"/>
    <lineage>
        <taxon>Eukaryota</taxon>
        <taxon>Metamonada</taxon>
        <taxon>Preaxostyla</taxon>
        <taxon>Oxymonadida</taxon>
        <taxon>Streblomastigidae</taxon>
        <taxon>Streblomastix</taxon>
    </lineage>
</organism>
<reference evidence="1 2" key="1">
    <citation type="submission" date="2019-03" db="EMBL/GenBank/DDBJ databases">
        <title>Single cell metagenomics reveals metabolic interactions within the superorganism composed of flagellate Streblomastix strix and complex community of Bacteroidetes bacteria on its surface.</title>
        <authorList>
            <person name="Treitli S.C."/>
            <person name="Kolisko M."/>
            <person name="Husnik F."/>
            <person name="Keeling P."/>
            <person name="Hampl V."/>
        </authorList>
    </citation>
    <scope>NUCLEOTIDE SEQUENCE [LARGE SCALE GENOMIC DNA]</scope>
    <source>
        <strain evidence="1">ST1C</strain>
    </source>
</reference>
<name>A0A5J4TRQ9_9EUKA</name>
<dbReference type="EMBL" id="SNRW01027506">
    <property type="protein sequence ID" value="KAA6360045.1"/>
    <property type="molecule type" value="Genomic_DNA"/>
</dbReference>